<dbReference type="Pfam" id="PF13662">
    <property type="entry name" value="Toprim_4"/>
    <property type="match status" value="1"/>
</dbReference>
<dbReference type="GO" id="GO:0003677">
    <property type="term" value="F:DNA binding"/>
    <property type="evidence" value="ECO:0007669"/>
    <property type="project" value="UniProtKB-UniRule"/>
</dbReference>
<evidence type="ECO:0000256" key="6">
    <source>
        <dbReference type="ARBA" id="ARBA00023204"/>
    </source>
</evidence>
<dbReference type="SUPFAM" id="SSF111304">
    <property type="entry name" value="Recombination protein RecR"/>
    <property type="match status" value="1"/>
</dbReference>
<dbReference type="PROSITE" id="PS01300">
    <property type="entry name" value="RECR"/>
    <property type="match status" value="1"/>
</dbReference>
<sequence length="205" mass="22864">MQFSSKLLEEAVNEFSKLPGIGSKTALRLVLHLLNQNSDEVTHFGNTIIKLRQNIRFCTNCGNISDTPVCEICTHPKRDRSLVCVVEDSRDVMAIENTQQFNGLYHVLNGLISPMEGVGPSDLNINRLVERVASGEPTEIILALNPTMEGDTTIFYLYKKLKDFNVKITTIARGISFGGEIEYADELTLGRSIATRVLYENSLLK</sequence>
<keyword evidence="3 7" id="KW-0863">Zinc-finger</keyword>
<evidence type="ECO:0000256" key="4">
    <source>
        <dbReference type="ARBA" id="ARBA00022833"/>
    </source>
</evidence>
<dbReference type="Gene3D" id="1.10.8.420">
    <property type="entry name" value="RecR Domain 1"/>
    <property type="match status" value="1"/>
</dbReference>
<dbReference type="InterPro" id="IPR006171">
    <property type="entry name" value="TOPRIM_dom"/>
</dbReference>
<dbReference type="GO" id="GO:0006310">
    <property type="term" value="P:DNA recombination"/>
    <property type="evidence" value="ECO:0007669"/>
    <property type="project" value="UniProtKB-UniRule"/>
</dbReference>
<reference evidence="9" key="1">
    <citation type="submission" date="2022-06" db="EMBL/GenBank/DDBJ databases">
        <title>Solitalea sp. MAHUQ-68 isolated from rhizospheric soil.</title>
        <authorList>
            <person name="Huq M.A."/>
        </authorList>
    </citation>
    <scope>NUCLEOTIDE SEQUENCE</scope>
    <source>
        <strain evidence="9">MAHUQ-68</strain>
    </source>
</reference>
<dbReference type="InterPro" id="IPR015967">
    <property type="entry name" value="Rcmb_RecR_Znf"/>
</dbReference>
<keyword evidence="2 7" id="KW-0227">DNA damage</keyword>
<dbReference type="Gene3D" id="6.10.250.240">
    <property type="match status" value="1"/>
</dbReference>
<dbReference type="InterPro" id="IPR034137">
    <property type="entry name" value="TOPRIM_RecR"/>
</dbReference>
<accession>A0A9X2EZ83</accession>
<dbReference type="PANTHER" id="PTHR30446">
    <property type="entry name" value="RECOMBINATION PROTEIN RECR"/>
    <property type="match status" value="1"/>
</dbReference>
<dbReference type="GO" id="GO:0006281">
    <property type="term" value="P:DNA repair"/>
    <property type="evidence" value="ECO:0007669"/>
    <property type="project" value="UniProtKB-UniRule"/>
</dbReference>
<proteinExistence type="inferred from homology"/>
<comment type="function">
    <text evidence="7">May play a role in DNA repair. It seems to be involved in an RecBC-independent recombinational process of DNA repair. It may act with RecF and RecO.</text>
</comment>
<evidence type="ECO:0000313" key="10">
    <source>
        <dbReference type="Proteomes" id="UP001155182"/>
    </source>
</evidence>
<dbReference type="Pfam" id="PF21175">
    <property type="entry name" value="RecR_C"/>
    <property type="match status" value="1"/>
</dbReference>
<feature type="domain" description="Toprim" evidence="8">
    <location>
        <begin position="81"/>
        <end position="176"/>
    </location>
</feature>
<dbReference type="CDD" id="cd01025">
    <property type="entry name" value="TOPRIM_recR"/>
    <property type="match status" value="1"/>
</dbReference>
<dbReference type="PROSITE" id="PS50880">
    <property type="entry name" value="TOPRIM"/>
    <property type="match status" value="1"/>
</dbReference>
<protein>
    <recommendedName>
        <fullName evidence="7">Recombination protein RecR</fullName>
    </recommendedName>
</protein>
<dbReference type="EMBL" id="JAMWYS010000006">
    <property type="protein sequence ID" value="MCO4291672.1"/>
    <property type="molecule type" value="Genomic_DNA"/>
</dbReference>
<dbReference type="Pfam" id="PF02132">
    <property type="entry name" value="RecR_ZnF"/>
    <property type="match status" value="1"/>
</dbReference>
<dbReference type="GO" id="GO:0008270">
    <property type="term" value="F:zinc ion binding"/>
    <property type="evidence" value="ECO:0007669"/>
    <property type="project" value="UniProtKB-KW"/>
</dbReference>
<keyword evidence="5 7" id="KW-0233">DNA recombination</keyword>
<keyword evidence="4 7" id="KW-0862">Zinc</keyword>
<evidence type="ECO:0000256" key="5">
    <source>
        <dbReference type="ARBA" id="ARBA00023172"/>
    </source>
</evidence>
<keyword evidence="10" id="KW-1185">Reference proteome</keyword>
<dbReference type="Gene3D" id="3.40.1360.10">
    <property type="match status" value="1"/>
</dbReference>
<dbReference type="AlphaFoldDB" id="A0A9X2EZ83"/>
<dbReference type="NCBIfam" id="TIGR00615">
    <property type="entry name" value="recR"/>
    <property type="match status" value="1"/>
</dbReference>
<evidence type="ECO:0000256" key="3">
    <source>
        <dbReference type="ARBA" id="ARBA00022771"/>
    </source>
</evidence>
<dbReference type="InterPro" id="IPR000093">
    <property type="entry name" value="DNA_Rcmb_RecR"/>
</dbReference>
<name>A0A9X2EZ83_9SPHI</name>
<organism evidence="9 10">
    <name type="scientific">Solitalea agri</name>
    <dbReference type="NCBI Taxonomy" id="2953739"/>
    <lineage>
        <taxon>Bacteria</taxon>
        <taxon>Pseudomonadati</taxon>
        <taxon>Bacteroidota</taxon>
        <taxon>Sphingobacteriia</taxon>
        <taxon>Sphingobacteriales</taxon>
        <taxon>Sphingobacteriaceae</taxon>
        <taxon>Solitalea</taxon>
    </lineage>
</organism>
<comment type="similarity">
    <text evidence="7">Belongs to the RecR family.</text>
</comment>
<dbReference type="Proteomes" id="UP001155182">
    <property type="component" value="Unassembled WGS sequence"/>
</dbReference>
<dbReference type="RefSeq" id="WP_252585904.1">
    <property type="nucleotide sequence ID" value="NZ_JAMWYS010000006.1"/>
</dbReference>
<dbReference type="SMART" id="SM00493">
    <property type="entry name" value="TOPRIM"/>
    <property type="match status" value="1"/>
</dbReference>
<dbReference type="PANTHER" id="PTHR30446:SF0">
    <property type="entry name" value="RECOMBINATION PROTEIN RECR"/>
    <property type="match status" value="1"/>
</dbReference>
<keyword evidence="6 7" id="KW-0234">DNA repair</keyword>
<keyword evidence="1 7" id="KW-0479">Metal-binding</keyword>
<dbReference type="HAMAP" id="MF_00017">
    <property type="entry name" value="RecR"/>
    <property type="match status" value="1"/>
</dbReference>
<gene>
    <name evidence="7 9" type="primary">recR</name>
    <name evidence="9" type="ORF">NF867_02175</name>
</gene>
<evidence type="ECO:0000256" key="7">
    <source>
        <dbReference type="HAMAP-Rule" id="MF_00017"/>
    </source>
</evidence>
<evidence type="ECO:0000313" key="9">
    <source>
        <dbReference type="EMBL" id="MCO4291672.1"/>
    </source>
</evidence>
<dbReference type="Pfam" id="PF21176">
    <property type="entry name" value="RecR_HhH"/>
    <property type="match status" value="1"/>
</dbReference>
<evidence type="ECO:0000256" key="1">
    <source>
        <dbReference type="ARBA" id="ARBA00022723"/>
    </source>
</evidence>
<dbReference type="InterPro" id="IPR023627">
    <property type="entry name" value="Rcmb_RecR"/>
</dbReference>
<feature type="zinc finger region" description="C4-type" evidence="7">
    <location>
        <begin position="58"/>
        <end position="73"/>
    </location>
</feature>
<evidence type="ECO:0000259" key="8">
    <source>
        <dbReference type="PROSITE" id="PS50880"/>
    </source>
</evidence>
<evidence type="ECO:0000256" key="2">
    <source>
        <dbReference type="ARBA" id="ARBA00022763"/>
    </source>
</evidence>
<comment type="caution">
    <text evidence="9">The sequence shown here is derived from an EMBL/GenBank/DDBJ whole genome shotgun (WGS) entry which is preliminary data.</text>
</comment>